<protein>
    <recommendedName>
        <fullName evidence="4">Autophagy-related protein 13</fullName>
    </recommendedName>
</protein>
<keyword evidence="8" id="KW-1185">Reference proteome</keyword>
<dbReference type="GO" id="GO:0034497">
    <property type="term" value="P:protein localization to phagophore assembly site"/>
    <property type="evidence" value="ECO:0007669"/>
    <property type="project" value="TreeGrafter"/>
</dbReference>
<proteinExistence type="inferred from homology"/>
<dbReference type="GO" id="GO:0000423">
    <property type="term" value="P:mitophagy"/>
    <property type="evidence" value="ECO:0007669"/>
    <property type="project" value="TreeGrafter"/>
</dbReference>
<dbReference type="InterPro" id="IPR040182">
    <property type="entry name" value="ATG13"/>
</dbReference>
<evidence type="ECO:0000256" key="3">
    <source>
        <dbReference type="ARBA" id="ARBA00023006"/>
    </source>
</evidence>
<comment type="subcellular location">
    <subcellularLocation>
        <location evidence="1">Preautophagosomal structure</location>
    </subcellularLocation>
</comment>
<reference evidence="7" key="2">
    <citation type="submission" date="2022-10" db="EMBL/GenBank/DDBJ databases">
        <authorList>
            <consortium name="ENA_rothamsted_submissions"/>
            <consortium name="culmorum"/>
            <person name="King R."/>
        </authorList>
    </citation>
    <scope>NUCLEOTIDE SEQUENCE</scope>
</reference>
<feature type="region of interest" description="Disordered" evidence="5">
    <location>
        <begin position="317"/>
        <end position="340"/>
    </location>
</feature>
<evidence type="ECO:0000313" key="8">
    <source>
        <dbReference type="Proteomes" id="UP001153620"/>
    </source>
</evidence>
<evidence type="ECO:0000256" key="5">
    <source>
        <dbReference type="SAM" id="MobiDB-lite"/>
    </source>
</evidence>
<evidence type="ECO:0000256" key="2">
    <source>
        <dbReference type="ARBA" id="ARBA00007341"/>
    </source>
</evidence>
<evidence type="ECO:0000259" key="6">
    <source>
        <dbReference type="Pfam" id="PF10033"/>
    </source>
</evidence>
<dbReference type="AlphaFoldDB" id="A0A9N9WPC1"/>
<dbReference type="Proteomes" id="UP001153620">
    <property type="component" value="Chromosome 1"/>
</dbReference>
<evidence type="ECO:0000256" key="1">
    <source>
        <dbReference type="ARBA" id="ARBA00004329"/>
    </source>
</evidence>
<feature type="region of interest" description="Disordered" evidence="5">
    <location>
        <begin position="277"/>
        <end position="305"/>
    </location>
</feature>
<dbReference type="PANTHER" id="PTHR13430:SF4">
    <property type="entry name" value="AUTOPHAGY-RELATED PROTEIN 13"/>
    <property type="match status" value="1"/>
</dbReference>
<dbReference type="OrthoDB" id="70161at2759"/>
<dbReference type="GO" id="GO:0034727">
    <property type="term" value="P:piecemeal microautophagy of the nucleus"/>
    <property type="evidence" value="ECO:0007669"/>
    <property type="project" value="TreeGrafter"/>
</dbReference>
<feature type="compositionally biased region" description="Polar residues" evidence="5">
    <location>
        <begin position="317"/>
        <end position="339"/>
    </location>
</feature>
<dbReference type="PANTHER" id="PTHR13430">
    <property type="match status" value="1"/>
</dbReference>
<dbReference type="InterPro" id="IPR018731">
    <property type="entry name" value="Atg13_N"/>
</dbReference>
<dbReference type="GO" id="GO:0000407">
    <property type="term" value="C:phagophore assembly site"/>
    <property type="evidence" value="ECO:0007669"/>
    <property type="project" value="UniProtKB-SubCell"/>
</dbReference>
<feature type="domain" description="Autophagy-related protein 13 N-terminal" evidence="6">
    <location>
        <begin position="85"/>
        <end position="187"/>
    </location>
</feature>
<keyword evidence="3 4" id="KW-0072">Autophagy</keyword>
<dbReference type="GO" id="GO:0005829">
    <property type="term" value="C:cytosol"/>
    <property type="evidence" value="ECO:0007669"/>
    <property type="project" value="TreeGrafter"/>
</dbReference>
<evidence type="ECO:0000256" key="4">
    <source>
        <dbReference type="RuleBase" id="RU361214"/>
    </source>
</evidence>
<sequence>MDEINKYLKFLTLKFTQSIVQSRLGGVVHTKCSTAGTDWFNIAIQDHPDVLAETKKALQLSQSETVTNRLPLCVEISLQTVEGDKMLLEIWSLNINTDSSDPSLKANYTVYNRMSILLKSLISITRVTPAYKLSRRQNPDSFSIYYRIYSGEPQPYNLGESYKQVRIGQLTTQIGTITMAVAYRTKMTISPTPTGRDNTIMLKSDHFLKDLSPKHLRYTNYNKKNNDKKVIDLDKPMRCGAFVDASRIRQYTEDDFILPETPPFNWLLRKPREEAIENKNEDEKLSSSQNDENSSPNNNNNNNLSSINSRIAEAAKLSQSPKDNLCGTSPSSLKSQSRWSLRENKEDEKLLKELQFPFANQSPIGDLAKFYRECFNAPPLESFSSTVEEVQDEQKDDVEVDLAKQLEKFEDESNQFENLITSLYVSENQNNS</sequence>
<name>A0A9N9WPC1_9DIPT</name>
<dbReference type="Gene3D" id="3.30.900.10">
    <property type="entry name" value="HORMA domain"/>
    <property type="match status" value="1"/>
</dbReference>
<feature type="compositionally biased region" description="Low complexity" evidence="5">
    <location>
        <begin position="286"/>
        <end position="305"/>
    </location>
</feature>
<comment type="similarity">
    <text evidence="2 4">Belongs to the ATG13 family. Metazoan subfamily.</text>
</comment>
<reference evidence="7" key="1">
    <citation type="submission" date="2022-01" db="EMBL/GenBank/DDBJ databases">
        <authorList>
            <person name="King R."/>
        </authorList>
    </citation>
    <scope>NUCLEOTIDE SEQUENCE</scope>
</reference>
<evidence type="ECO:0000313" key="7">
    <source>
        <dbReference type="EMBL" id="CAG9799754.1"/>
    </source>
</evidence>
<dbReference type="InterPro" id="IPR036570">
    <property type="entry name" value="HORMA_dom_sf"/>
</dbReference>
<dbReference type="GO" id="GO:1990316">
    <property type="term" value="C:Atg1/ULK1 kinase complex"/>
    <property type="evidence" value="ECO:0007669"/>
    <property type="project" value="InterPro"/>
</dbReference>
<organism evidence="7 8">
    <name type="scientific">Chironomus riparius</name>
    <dbReference type="NCBI Taxonomy" id="315576"/>
    <lineage>
        <taxon>Eukaryota</taxon>
        <taxon>Metazoa</taxon>
        <taxon>Ecdysozoa</taxon>
        <taxon>Arthropoda</taxon>
        <taxon>Hexapoda</taxon>
        <taxon>Insecta</taxon>
        <taxon>Pterygota</taxon>
        <taxon>Neoptera</taxon>
        <taxon>Endopterygota</taxon>
        <taxon>Diptera</taxon>
        <taxon>Nematocera</taxon>
        <taxon>Chironomoidea</taxon>
        <taxon>Chironomidae</taxon>
        <taxon>Chironominae</taxon>
        <taxon>Chironomus</taxon>
    </lineage>
</organism>
<gene>
    <name evidence="7" type="ORF">CHIRRI_LOCUS2712</name>
</gene>
<accession>A0A9N9WPC1</accession>
<dbReference type="EMBL" id="OU895877">
    <property type="protein sequence ID" value="CAG9799754.1"/>
    <property type="molecule type" value="Genomic_DNA"/>
</dbReference>
<dbReference type="Pfam" id="PF10033">
    <property type="entry name" value="ATG13"/>
    <property type="match status" value="1"/>
</dbReference>